<dbReference type="Proteomes" id="UP000006222">
    <property type="component" value="Unassembled WGS sequence"/>
</dbReference>
<feature type="compositionally biased region" description="Basic and acidic residues" evidence="1">
    <location>
        <begin position="1"/>
        <end position="11"/>
    </location>
</feature>
<gene>
    <name evidence="2" type="ORF">RBWH47_03213</name>
</gene>
<organism evidence="2 3">
    <name type="scientific">Rhodopirellula baltica WH47</name>
    <dbReference type="NCBI Taxonomy" id="991778"/>
    <lineage>
        <taxon>Bacteria</taxon>
        <taxon>Pseudomonadati</taxon>
        <taxon>Planctomycetota</taxon>
        <taxon>Planctomycetia</taxon>
        <taxon>Pirellulales</taxon>
        <taxon>Pirellulaceae</taxon>
        <taxon>Rhodopirellula</taxon>
    </lineage>
</organism>
<evidence type="ECO:0000256" key="1">
    <source>
        <dbReference type="SAM" id="MobiDB-lite"/>
    </source>
</evidence>
<dbReference type="AlphaFoldDB" id="F2B278"/>
<sequence length="117" mass="12532">MHAQAENDLKKGHSPSRNPMGMGQIASFENGPGTKRISVSAQGWVSPSLCTINFYSSGQTPILCVEDCIDQSEVNDDANRINFAGSCDAGFYRALSFSRAFNETAAILSTIQAEPSP</sequence>
<comment type="caution">
    <text evidence="2">The sequence shown here is derived from an EMBL/GenBank/DDBJ whole genome shotgun (WGS) entry which is preliminary data.</text>
</comment>
<protein>
    <submittedName>
        <fullName evidence="2">Uncharacterized protein</fullName>
    </submittedName>
</protein>
<accession>F2B278</accession>
<evidence type="ECO:0000313" key="2">
    <source>
        <dbReference type="EMBL" id="EGF23966.1"/>
    </source>
</evidence>
<feature type="region of interest" description="Disordered" evidence="1">
    <location>
        <begin position="1"/>
        <end position="31"/>
    </location>
</feature>
<name>F2B278_RHOBT</name>
<proteinExistence type="predicted"/>
<evidence type="ECO:0000313" key="3">
    <source>
        <dbReference type="Proteomes" id="UP000006222"/>
    </source>
</evidence>
<dbReference type="PATRIC" id="fig|991778.3.peg.6440"/>
<dbReference type="EMBL" id="AFAR01000324">
    <property type="protein sequence ID" value="EGF23966.1"/>
    <property type="molecule type" value="Genomic_DNA"/>
</dbReference>
<reference evidence="2 3" key="1">
    <citation type="journal article" date="2013" name="Mar. Genomics">
        <title>Expression of sulfatases in Rhodopirellula baltica and the diversity of sulfatases in the genus Rhodopirellula.</title>
        <authorList>
            <person name="Wegner C.E."/>
            <person name="Richter-Heitmann T."/>
            <person name="Klindworth A."/>
            <person name="Klockow C."/>
            <person name="Richter M."/>
            <person name="Achstetter T."/>
            <person name="Glockner F.O."/>
            <person name="Harder J."/>
        </authorList>
    </citation>
    <scope>NUCLEOTIDE SEQUENCE [LARGE SCALE GENOMIC DNA]</scope>
    <source>
        <strain evidence="2 3">WH47</strain>
    </source>
</reference>